<dbReference type="EMBL" id="GBXM01073889">
    <property type="protein sequence ID" value="JAH34688.1"/>
    <property type="molecule type" value="Transcribed_RNA"/>
</dbReference>
<evidence type="ECO:0000313" key="1">
    <source>
        <dbReference type="EMBL" id="JAH34688.1"/>
    </source>
</evidence>
<reference evidence="1" key="1">
    <citation type="submission" date="2014-11" db="EMBL/GenBank/DDBJ databases">
        <authorList>
            <person name="Amaro Gonzalez C."/>
        </authorList>
    </citation>
    <scope>NUCLEOTIDE SEQUENCE</scope>
</reference>
<dbReference type="AlphaFoldDB" id="A0A0E9S2C2"/>
<organism evidence="1">
    <name type="scientific">Anguilla anguilla</name>
    <name type="common">European freshwater eel</name>
    <name type="synonym">Muraena anguilla</name>
    <dbReference type="NCBI Taxonomy" id="7936"/>
    <lineage>
        <taxon>Eukaryota</taxon>
        <taxon>Metazoa</taxon>
        <taxon>Chordata</taxon>
        <taxon>Craniata</taxon>
        <taxon>Vertebrata</taxon>
        <taxon>Euteleostomi</taxon>
        <taxon>Actinopterygii</taxon>
        <taxon>Neopterygii</taxon>
        <taxon>Teleostei</taxon>
        <taxon>Anguilliformes</taxon>
        <taxon>Anguillidae</taxon>
        <taxon>Anguilla</taxon>
    </lineage>
</organism>
<name>A0A0E9S2C2_ANGAN</name>
<accession>A0A0E9S2C2</accession>
<reference evidence="1" key="2">
    <citation type="journal article" date="2015" name="Fish Shellfish Immunol.">
        <title>Early steps in the European eel (Anguilla anguilla)-Vibrio vulnificus interaction in the gills: Role of the RtxA13 toxin.</title>
        <authorList>
            <person name="Callol A."/>
            <person name="Pajuelo D."/>
            <person name="Ebbesson L."/>
            <person name="Teles M."/>
            <person name="MacKenzie S."/>
            <person name="Amaro C."/>
        </authorList>
    </citation>
    <scope>NUCLEOTIDE SEQUENCE</scope>
</reference>
<proteinExistence type="predicted"/>
<sequence length="34" mass="4184">MLRLLLVLTEPRQRHPKDTMNKNQRLHGLYFNHL</sequence>
<protein>
    <submittedName>
        <fullName evidence="1">Uncharacterized protein</fullName>
    </submittedName>
</protein>